<feature type="domain" description="Major facilitator superfamily (MFS) profile" evidence="8">
    <location>
        <begin position="5"/>
        <end position="375"/>
    </location>
</feature>
<organism evidence="9 10">
    <name type="scientific">Actinomadura gamaensis</name>
    <dbReference type="NCBI Taxonomy" id="1763541"/>
    <lineage>
        <taxon>Bacteria</taxon>
        <taxon>Bacillati</taxon>
        <taxon>Actinomycetota</taxon>
        <taxon>Actinomycetes</taxon>
        <taxon>Streptosporangiales</taxon>
        <taxon>Thermomonosporaceae</taxon>
        <taxon>Actinomadura</taxon>
    </lineage>
</organism>
<dbReference type="SUPFAM" id="SSF103473">
    <property type="entry name" value="MFS general substrate transporter"/>
    <property type="match status" value="1"/>
</dbReference>
<evidence type="ECO:0000259" key="8">
    <source>
        <dbReference type="PROSITE" id="PS50850"/>
    </source>
</evidence>
<sequence length="411" mass="40690">MPGARLSVLALGTFVLGVDGFVLPGLLHDVAGDLSVSVATAGQLTTAFSVAYAVGSPIIATVTGRADRRAVIGAGMAVFLVGMVLQALGPTYPAVLAGRVVAALGAAAFQANAFAVAGVLSRPERRARAFAVIGAGSSLATVLGVPFGLLLGQWWGWRGVMWVIAGLAAAAMVLTTVSLPSVTLPRTSLRDRLRVLTTPRLLVLLGVSALVLAPLNLVTAYSAALVGVSASSDGAVLAALLVFGAGFFLGNRALGRLADRFTSLTLLSGALTGLIAVMAALAGVQHRFGPTLVALFVLGLLGTCLFVPQQDRVFGAAGDAAPVALGLNGSMIYVGTALGAALGGTVLSGAGAVWLAPSSAVLGAAVLALVRLTARDRRTPAPSPTAAPAPAPTAAPAPAAEGAPACAGQCG</sequence>
<evidence type="ECO:0000256" key="7">
    <source>
        <dbReference type="SAM" id="Phobius"/>
    </source>
</evidence>
<dbReference type="Proteomes" id="UP001595872">
    <property type="component" value="Unassembled WGS sequence"/>
</dbReference>
<keyword evidence="10" id="KW-1185">Reference proteome</keyword>
<gene>
    <name evidence="9" type="ORF">ACFPCY_08250</name>
</gene>
<feature type="transmembrane region" description="Helical" evidence="7">
    <location>
        <begin position="261"/>
        <end position="282"/>
    </location>
</feature>
<feature type="transmembrane region" description="Helical" evidence="7">
    <location>
        <begin position="132"/>
        <end position="154"/>
    </location>
</feature>
<evidence type="ECO:0000256" key="5">
    <source>
        <dbReference type="ARBA" id="ARBA00023136"/>
    </source>
</evidence>
<evidence type="ECO:0000256" key="1">
    <source>
        <dbReference type="ARBA" id="ARBA00004651"/>
    </source>
</evidence>
<keyword evidence="5 7" id="KW-0472">Membrane</keyword>
<evidence type="ECO:0000313" key="9">
    <source>
        <dbReference type="EMBL" id="MFC4907307.1"/>
    </source>
</evidence>
<keyword evidence="2" id="KW-1003">Cell membrane</keyword>
<dbReference type="PROSITE" id="PS50850">
    <property type="entry name" value="MFS"/>
    <property type="match status" value="1"/>
</dbReference>
<evidence type="ECO:0000256" key="2">
    <source>
        <dbReference type="ARBA" id="ARBA00022475"/>
    </source>
</evidence>
<protein>
    <submittedName>
        <fullName evidence="9">MFS transporter</fullName>
    </submittedName>
</protein>
<dbReference type="CDD" id="cd17324">
    <property type="entry name" value="MFS_NepI_like"/>
    <property type="match status" value="1"/>
</dbReference>
<feature type="region of interest" description="Disordered" evidence="6">
    <location>
        <begin position="378"/>
        <end position="411"/>
    </location>
</feature>
<proteinExistence type="predicted"/>
<feature type="transmembrane region" description="Helical" evidence="7">
    <location>
        <begin position="288"/>
        <end position="308"/>
    </location>
</feature>
<dbReference type="InterPro" id="IPR020846">
    <property type="entry name" value="MFS_dom"/>
</dbReference>
<reference evidence="10" key="1">
    <citation type="journal article" date="2019" name="Int. J. Syst. Evol. Microbiol.">
        <title>The Global Catalogue of Microorganisms (GCM) 10K type strain sequencing project: providing services to taxonomists for standard genome sequencing and annotation.</title>
        <authorList>
            <consortium name="The Broad Institute Genomics Platform"/>
            <consortium name="The Broad Institute Genome Sequencing Center for Infectious Disease"/>
            <person name="Wu L."/>
            <person name="Ma J."/>
        </authorList>
    </citation>
    <scope>NUCLEOTIDE SEQUENCE [LARGE SCALE GENOMIC DNA]</scope>
    <source>
        <strain evidence="10">KLKA75</strain>
    </source>
</reference>
<feature type="transmembrane region" description="Helical" evidence="7">
    <location>
        <begin position="160"/>
        <end position="180"/>
    </location>
</feature>
<dbReference type="Gene3D" id="1.20.1250.20">
    <property type="entry name" value="MFS general substrate transporter like domains"/>
    <property type="match status" value="1"/>
</dbReference>
<feature type="transmembrane region" description="Helical" evidence="7">
    <location>
        <begin position="320"/>
        <end position="342"/>
    </location>
</feature>
<evidence type="ECO:0000256" key="6">
    <source>
        <dbReference type="SAM" id="MobiDB-lite"/>
    </source>
</evidence>
<dbReference type="PANTHER" id="PTHR43124">
    <property type="entry name" value="PURINE EFFLUX PUMP PBUE"/>
    <property type="match status" value="1"/>
</dbReference>
<feature type="compositionally biased region" description="Pro residues" evidence="6">
    <location>
        <begin position="381"/>
        <end position="395"/>
    </location>
</feature>
<dbReference type="InterPro" id="IPR011701">
    <property type="entry name" value="MFS"/>
</dbReference>
<dbReference type="EMBL" id="JBHSIT010000002">
    <property type="protein sequence ID" value="MFC4907307.1"/>
    <property type="molecule type" value="Genomic_DNA"/>
</dbReference>
<dbReference type="Pfam" id="PF07690">
    <property type="entry name" value="MFS_1"/>
    <property type="match status" value="1"/>
</dbReference>
<feature type="transmembrane region" description="Helical" evidence="7">
    <location>
        <begin position="100"/>
        <end position="120"/>
    </location>
</feature>
<evidence type="ECO:0000313" key="10">
    <source>
        <dbReference type="Proteomes" id="UP001595872"/>
    </source>
</evidence>
<evidence type="ECO:0000256" key="3">
    <source>
        <dbReference type="ARBA" id="ARBA00022692"/>
    </source>
</evidence>
<dbReference type="RefSeq" id="WP_378253043.1">
    <property type="nucleotide sequence ID" value="NZ_JBHSIT010000002.1"/>
</dbReference>
<comment type="subcellular location">
    <subcellularLocation>
        <location evidence="1">Cell membrane</location>
        <topology evidence="1">Multi-pass membrane protein</topology>
    </subcellularLocation>
</comment>
<keyword evidence="3 7" id="KW-0812">Transmembrane</keyword>
<feature type="compositionally biased region" description="Low complexity" evidence="6">
    <location>
        <begin position="396"/>
        <end position="411"/>
    </location>
</feature>
<keyword evidence="4 7" id="KW-1133">Transmembrane helix</keyword>
<dbReference type="InterPro" id="IPR050189">
    <property type="entry name" value="MFS_Efflux_Transporters"/>
</dbReference>
<evidence type="ECO:0000256" key="4">
    <source>
        <dbReference type="ARBA" id="ARBA00022989"/>
    </source>
</evidence>
<feature type="transmembrane region" description="Helical" evidence="7">
    <location>
        <begin position="70"/>
        <end position="88"/>
    </location>
</feature>
<comment type="caution">
    <text evidence="9">The sequence shown here is derived from an EMBL/GenBank/DDBJ whole genome shotgun (WGS) entry which is preliminary data.</text>
</comment>
<feature type="transmembrane region" description="Helical" evidence="7">
    <location>
        <begin position="235"/>
        <end position="254"/>
    </location>
</feature>
<name>A0ABV9TT68_9ACTN</name>
<feature type="transmembrane region" description="Helical" evidence="7">
    <location>
        <begin position="354"/>
        <end position="374"/>
    </location>
</feature>
<feature type="transmembrane region" description="Helical" evidence="7">
    <location>
        <begin position="44"/>
        <end position="63"/>
    </location>
</feature>
<accession>A0ABV9TT68</accession>
<dbReference type="PANTHER" id="PTHR43124:SF10">
    <property type="entry name" value="PURINE EFFLUX PUMP PBUE"/>
    <property type="match status" value="1"/>
</dbReference>
<feature type="transmembrane region" description="Helical" evidence="7">
    <location>
        <begin position="201"/>
        <end position="223"/>
    </location>
</feature>
<dbReference type="InterPro" id="IPR036259">
    <property type="entry name" value="MFS_trans_sf"/>
</dbReference>